<sequence length="109" mass="12635">MHKVLQRAMSGTTCSRRRYPYLLKVSKRMFDAGELEPIKTINPCPIELWHTPIVEAIHINFNENEATETALKTMKPLFIRVFTDVSATNLSMRAAAMIVNEENHIHYYK</sequence>
<evidence type="ECO:0000313" key="1">
    <source>
        <dbReference type="EMBL" id="EGE86201.1"/>
    </source>
</evidence>
<accession>F2TSI8</accession>
<dbReference type="HOGENOM" id="CLU_2183207_0_0_1"/>
<reference evidence="1" key="1">
    <citation type="submission" date="2010-03" db="EMBL/GenBank/DDBJ databases">
        <title>Annotation of Blastomyces dermatitidis strain ATCC 18188.</title>
        <authorList>
            <consortium name="The Broad Institute Genome Sequencing Platform"/>
            <consortium name="Broad Institute Genome Sequencing Center for Infectious Disease."/>
            <person name="Cuomo C."/>
            <person name="Klein B."/>
            <person name="Sullivan T."/>
            <person name="Heitman J."/>
            <person name="Young S."/>
            <person name="Zeng Q."/>
            <person name="Gargeya S."/>
            <person name="Alvarado L."/>
            <person name="Berlin A.M."/>
            <person name="Chapman S.B."/>
            <person name="Chen Z."/>
            <person name="Freedman E."/>
            <person name="Gellesch M."/>
            <person name="Goldberg J."/>
            <person name="Griggs A."/>
            <person name="Gujja S."/>
            <person name="Heilman E."/>
            <person name="Heiman D."/>
            <person name="Howarth C."/>
            <person name="Mehta T."/>
            <person name="Neiman D."/>
            <person name="Pearson M."/>
            <person name="Roberts A."/>
            <person name="Saif S."/>
            <person name="Shea T."/>
            <person name="Shenoy N."/>
            <person name="Sisk P."/>
            <person name="Stolte C."/>
            <person name="Sykes S."/>
            <person name="White J."/>
            <person name="Yandava C."/>
            <person name="Haas B."/>
            <person name="Nusbaum C."/>
            <person name="Birren B."/>
        </authorList>
    </citation>
    <scope>NUCLEOTIDE SEQUENCE [LARGE SCALE GENOMIC DNA]</scope>
    <source>
        <strain evidence="1">ATCC 18188</strain>
    </source>
</reference>
<dbReference type="Proteomes" id="UP000007802">
    <property type="component" value="Unassembled WGS sequence"/>
</dbReference>
<name>F2TSI8_AJEDA</name>
<organism evidence="1">
    <name type="scientific">Ajellomyces dermatitidis (strain ATCC 18188 / CBS 674.68)</name>
    <name type="common">Blastomyces dermatitidis</name>
    <dbReference type="NCBI Taxonomy" id="653446"/>
    <lineage>
        <taxon>Eukaryota</taxon>
        <taxon>Fungi</taxon>
        <taxon>Dikarya</taxon>
        <taxon>Ascomycota</taxon>
        <taxon>Pezizomycotina</taxon>
        <taxon>Eurotiomycetes</taxon>
        <taxon>Eurotiomycetidae</taxon>
        <taxon>Onygenales</taxon>
        <taxon>Ajellomycetaceae</taxon>
        <taxon>Blastomyces</taxon>
    </lineage>
</organism>
<proteinExistence type="predicted"/>
<gene>
    <name evidence="1" type="ORF">BDDG_09146</name>
</gene>
<dbReference type="AlphaFoldDB" id="F2TSI8"/>
<protein>
    <submittedName>
        <fullName evidence="1">Uncharacterized protein</fullName>
    </submittedName>
</protein>
<dbReference type="EMBL" id="GG749524">
    <property type="protein sequence ID" value="EGE86201.1"/>
    <property type="molecule type" value="Genomic_DNA"/>
</dbReference>